<dbReference type="InterPro" id="IPR032308">
    <property type="entry name" value="TDBD"/>
</dbReference>
<keyword evidence="4" id="KW-0862">Zinc</keyword>
<organism evidence="9 10">
    <name type="scientific">Daucus carota subsp. sativus</name>
    <name type="common">Carrot</name>
    <dbReference type="NCBI Taxonomy" id="79200"/>
    <lineage>
        <taxon>Eukaryota</taxon>
        <taxon>Viridiplantae</taxon>
        <taxon>Streptophyta</taxon>
        <taxon>Embryophyta</taxon>
        <taxon>Tracheophyta</taxon>
        <taxon>Spermatophyta</taxon>
        <taxon>Magnoliopsida</taxon>
        <taxon>eudicotyledons</taxon>
        <taxon>Gunneridae</taxon>
        <taxon>Pentapetalae</taxon>
        <taxon>asterids</taxon>
        <taxon>campanulids</taxon>
        <taxon>Apiales</taxon>
        <taxon>Apiaceae</taxon>
        <taxon>Apioideae</taxon>
        <taxon>Scandiceae</taxon>
        <taxon>Daucinae</taxon>
        <taxon>Daucus</taxon>
        <taxon>Daucus sect. Daucus</taxon>
    </lineage>
</organism>
<evidence type="ECO:0000256" key="4">
    <source>
        <dbReference type="ARBA" id="ARBA00022833"/>
    </source>
</evidence>
<evidence type="ECO:0000256" key="6">
    <source>
        <dbReference type="PROSITE-ProRule" id="PRU00146"/>
    </source>
</evidence>
<feature type="region of interest" description="Disordered" evidence="7">
    <location>
        <begin position="64"/>
        <end position="113"/>
    </location>
</feature>
<evidence type="ECO:0000256" key="1">
    <source>
        <dbReference type="ARBA" id="ARBA00004123"/>
    </source>
</evidence>
<dbReference type="GO" id="GO:0008270">
    <property type="term" value="F:zinc ion binding"/>
    <property type="evidence" value="ECO:0007669"/>
    <property type="project" value="UniProtKB-KW"/>
</dbReference>
<sequence length="1019" mass="114725">MVFSSEVKSLHDDGFEGSENESHTYRKVYFANNCGRSTKRCLVTGVINFRHYYSKNADLSLCSNSENSGVTSQDDPYETKEDPKEKSELPHLSEEFEQAVGDPDVKAKRRKLSVNSPSNAKSYIHNVFNSSAPLKEVVSDMPQSASPFFHHPVMCRIVELTRHGVSCCCYLLKKHRGMNLSGDTYDNEYSRCKLFNVDGSEQKEFADTKAIASPVSQESSATKLLVASPDIVASDFGCHQPLKRRWSKSCFVELDEAEMSLRKESKNNPRPVLRYYINRLFKAAGWVVGRRTRSDKYYGHGGFIYISPEGRPIREFCKAWVLCGQGLFIASKTTLPESDVKQWIDRAQFWSDLNDASAKIEEMDKWGTTSALAHCWYLLDPFAKLVLIDKLFSSLKAGKMVLARRSILVNPKRANDAVINLKNVANARYLLGVGHATDQHHGSSLVLDQALVGSNEIDISKQDQHLQAVLVTSPKSRPYNVSKENFGRNINCGEISVNEKSCLALLSLQAYGSDSSSDQIGNYLLDIPIIKPRKPCIKDKNRQKILLKGRLKDSDLLISAIVRKKSCKSTTKLPEVRKISCKSKSFRKYKKQKRSCKLLPRSFNRSGMPNMEAKGSPSGSRTVLSWLINSGFISLNEVIQYRNTEDDTVVKDGLISWEGILCGCCDTVLSLTEFKFHAGFRLNHPCLNLFMESGKPFTLCQLEAWSVEYKARKSAPRTAQVDESDENDDSCGLCGGEGELICCDNCPSTFHQACLYEQEIPEGSWYCSRCTCQICRDVVNDKKPLRSSNSLACAQCERKYHENCLKEKGIKEEASDIWFCGKECYKVYSGLHRRVGLMNLLSDGFGWTILRCVHGDKNVHSAQQFVALKAECNIKLAVALKIMEESFLPMVDARTGIDMVPHVLYNRGIHGTTVAEMPLIATCSKYRRLGMCRHLMNAIEEILRSVKIDKLVMSAVPALVDTWTKGFGFELLEDDERRAMRQTANLMVFPGTVWLKKLLCRSQVPEDLQTGENFCSQIY</sequence>
<dbReference type="Pfam" id="PF00628">
    <property type="entry name" value="PHD"/>
    <property type="match status" value="1"/>
</dbReference>
<dbReference type="GO" id="GO:0005634">
    <property type="term" value="C:nucleus"/>
    <property type="evidence" value="ECO:0007669"/>
    <property type="project" value="UniProtKB-SubCell"/>
</dbReference>
<dbReference type="Pfam" id="PF23209">
    <property type="entry name" value="IDM1_C"/>
    <property type="match status" value="1"/>
</dbReference>
<dbReference type="InterPro" id="IPR019787">
    <property type="entry name" value="Znf_PHD-finger"/>
</dbReference>
<dbReference type="SUPFAM" id="SSF55729">
    <property type="entry name" value="Acyl-CoA N-acyltransferases (Nat)"/>
    <property type="match status" value="1"/>
</dbReference>
<keyword evidence="2" id="KW-0479">Metal-binding</keyword>
<dbReference type="InterPro" id="IPR011011">
    <property type="entry name" value="Znf_FYVE_PHD"/>
</dbReference>
<reference evidence="9" key="1">
    <citation type="journal article" date="2016" name="Nat. Genet.">
        <title>A high-quality carrot genome assembly provides new insights into carotenoid accumulation and asterid genome evolution.</title>
        <authorList>
            <person name="Iorizzo M."/>
            <person name="Ellison S."/>
            <person name="Senalik D."/>
            <person name="Zeng P."/>
            <person name="Satapoomin P."/>
            <person name="Huang J."/>
            <person name="Bowman M."/>
            <person name="Iovene M."/>
            <person name="Sanseverino W."/>
            <person name="Cavagnaro P."/>
            <person name="Yildiz M."/>
            <person name="Macko-Podgorni A."/>
            <person name="Moranska E."/>
            <person name="Grzebelus E."/>
            <person name="Grzebelus D."/>
            <person name="Ashrafi H."/>
            <person name="Zheng Z."/>
            <person name="Cheng S."/>
            <person name="Spooner D."/>
            <person name="Van Deynze A."/>
            <person name="Simon P."/>
        </authorList>
    </citation>
    <scope>NUCLEOTIDE SEQUENCE</scope>
    <source>
        <tissue evidence="9">Leaf</tissue>
    </source>
</reference>
<gene>
    <name evidence="9" type="ORF">DCAR_0625312</name>
</gene>
<dbReference type="SMART" id="SM00249">
    <property type="entry name" value="PHD"/>
    <property type="match status" value="2"/>
</dbReference>
<dbReference type="InterPro" id="IPR001965">
    <property type="entry name" value="Znf_PHD"/>
</dbReference>
<reference evidence="9" key="2">
    <citation type="submission" date="2022-03" db="EMBL/GenBank/DDBJ databases">
        <title>Draft title - Genomic analysis of global carrot germplasm unveils the trajectory of domestication and the origin of high carotenoid orange carrot.</title>
        <authorList>
            <person name="Iorizzo M."/>
            <person name="Ellison S."/>
            <person name="Senalik D."/>
            <person name="Macko-Podgorni A."/>
            <person name="Grzebelus D."/>
            <person name="Bostan H."/>
            <person name="Rolling W."/>
            <person name="Curaba J."/>
            <person name="Simon P."/>
        </authorList>
    </citation>
    <scope>NUCLEOTIDE SEQUENCE</scope>
    <source>
        <tissue evidence="9">Leaf</tissue>
    </source>
</reference>
<proteinExistence type="predicted"/>
<comment type="subcellular location">
    <subcellularLocation>
        <location evidence="1">Nucleus</location>
    </subcellularLocation>
</comment>
<feature type="domain" description="PHD-type" evidence="8">
    <location>
        <begin position="728"/>
        <end position="773"/>
    </location>
</feature>
<dbReference type="SUPFAM" id="SSF57903">
    <property type="entry name" value="FYVE/PHD zinc finger"/>
    <property type="match status" value="2"/>
</dbReference>
<evidence type="ECO:0000313" key="10">
    <source>
        <dbReference type="Proteomes" id="UP000077755"/>
    </source>
</evidence>
<dbReference type="EMBL" id="CP093348">
    <property type="protein sequence ID" value="WOH05889.1"/>
    <property type="molecule type" value="Genomic_DNA"/>
</dbReference>
<evidence type="ECO:0000313" key="9">
    <source>
        <dbReference type="EMBL" id="WOH05889.1"/>
    </source>
</evidence>
<dbReference type="InterPro" id="IPR016181">
    <property type="entry name" value="Acyl_CoA_acyltransferase"/>
</dbReference>
<dbReference type="Pfam" id="PF16135">
    <property type="entry name" value="TDBD"/>
    <property type="match status" value="1"/>
</dbReference>
<protein>
    <recommendedName>
        <fullName evidence="8">PHD-type domain-containing protein</fullName>
    </recommendedName>
</protein>
<evidence type="ECO:0000256" key="2">
    <source>
        <dbReference type="ARBA" id="ARBA00022723"/>
    </source>
</evidence>
<evidence type="ECO:0000256" key="5">
    <source>
        <dbReference type="ARBA" id="ARBA00023242"/>
    </source>
</evidence>
<evidence type="ECO:0000256" key="7">
    <source>
        <dbReference type="SAM" id="MobiDB-lite"/>
    </source>
</evidence>
<feature type="compositionally biased region" description="Basic and acidic residues" evidence="7">
    <location>
        <begin position="77"/>
        <end position="94"/>
    </location>
</feature>
<dbReference type="PROSITE" id="PS50016">
    <property type="entry name" value="ZF_PHD_2"/>
    <property type="match status" value="1"/>
</dbReference>
<dbReference type="InterPro" id="IPR013083">
    <property type="entry name" value="Znf_RING/FYVE/PHD"/>
</dbReference>
<dbReference type="Gene3D" id="3.30.40.10">
    <property type="entry name" value="Zinc/RING finger domain, C3HC4 (zinc finger)"/>
    <property type="match status" value="2"/>
</dbReference>
<evidence type="ECO:0000256" key="3">
    <source>
        <dbReference type="ARBA" id="ARBA00022771"/>
    </source>
</evidence>
<feature type="compositionally biased region" description="Polar residues" evidence="7">
    <location>
        <begin position="64"/>
        <end position="74"/>
    </location>
</feature>
<name>A0AAF0XFJ2_DAUCS</name>
<accession>A0AAF0XFJ2</accession>
<dbReference type="PANTHER" id="PTHR46508">
    <property type="entry name" value="PHD FINGER FAMILY PROTEIN"/>
    <property type="match status" value="1"/>
</dbReference>
<dbReference type="InterPro" id="IPR056511">
    <property type="entry name" value="IDM1_C"/>
</dbReference>
<dbReference type="AlphaFoldDB" id="A0AAF0XFJ2"/>
<keyword evidence="5" id="KW-0539">Nucleus</keyword>
<dbReference type="PANTHER" id="PTHR46508:SF2">
    <property type="entry name" value="INCREASED DNA METHYLATION 1"/>
    <property type="match status" value="1"/>
</dbReference>
<keyword evidence="10" id="KW-1185">Reference proteome</keyword>
<keyword evidence="3 6" id="KW-0863">Zinc-finger</keyword>
<evidence type="ECO:0000259" key="8">
    <source>
        <dbReference type="PROSITE" id="PS50016"/>
    </source>
</evidence>
<dbReference type="Proteomes" id="UP000077755">
    <property type="component" value="Chromosome 6"/>
</dbReference>